<reference evidence="2" key="1">
    <citation type="submission" date="2021-02" db="EMBL/GenBank/DDBJ databases">
        <authorList>
            <person name="Nowell W R."/>
        </authorList>
    </citation>
    <scope>NUCLEOTIDE SEQUENCE</scope>
</reference>
<dbReference type="EMBL" id="CAJNOL010001017">
    <property type="protein sequence ID" value="CAF1266239.1"/>
    <property type="molecule type" value="Genomic_DNA"/>
</dbReference>
<proteinExistence type="predicted"/>
<evidence type="ECO:0000313" key="4">
    <source>
        <dbReference type="Proteomes" id="UP000663870"/>
    </source>
</evidence>
<dbReference type="SUPFAM" id="SSF144052">
    <property type="entry name" value="Thermophilic metalloprotease-like"/>
    <property type="match status" value="1"/>
</dbReference>
<protein>
    <recommendedName>
        <fullName evidence="5">Thermophilic metalloprotease (M29)</fullName>
    </recommendedName>
</protein>
<evidence type="ECO:0000313" key="1">
    <source>
        <dbReference type="EMBL" id="CAF1039195.1"/>
    </source>
</evidence>
<dbReference type="EMBL" id="CAJNOT010000627">
    <property type="protein sequence ID" value="CAF1039195.1"/>
    <property type="molecule type" value="Genomic_DNA"/>
</dbReference>
<dbReference type="AlphaFoldDB" id="A0A815B736"/>
<evidence type="ECO:0000313" key="3">
    <source>
        <dbReference type="EMBL" id="CAF3868390.1"/>
    </source>
</evidence>
<keyword evidence="4" id="KW-1185">Reference proteome</keyword>
<organism evidence="2 4">
    <name type="scientific">Rotaria sordida</name>
    <dbReference type="NCBI Taxonomy" id="392033"/>
    <lineage>
        <taxon>Eukaryota</taxon>
        <taxon>Metazoa</taxon>
        <taxon>Spiralia</taxon>
        <taxon>Gnathifera</taxon>
        <taxon>Rotifera</taxon>
        <taxon>Eurotatoria</taxon>
        <taxon>Bdelloidea</taxon>
        <taxon>Philodinida</taxon>
        <taxon>Philodinidae</taxon>
        <taxon>Rotaria</taxon>
    </lineage>
</organism>
<dbReference type="Proteomes" id="UP000663870">
    <property type="component" value="Unassembled WGS sequence"/>
</dbReference>
<name>A0A815B736_9BILA</name>
<evidence type="ECO:0008006" key="5">
    <source>
        <dbReference type="Google" id="ProtNLM"/>
    </source>
</evidence>
<comment type="caution">
    <text evidence="2">The sequence shown here is derived from an EMBL/GenBank/DDBJ whole genome shotgun (WGS) entry which is preliminary data.</text>
</comment>
<dbReference type="EMBL" id="CAJOBD010002258">
    <property type="protein sequence ID" value="CAF3868390.1"/>
    <property type="molecule type" value="Genomic_DNA"/>
</dbReference>
<evidence type="ECO:0000313" key="2">
    <source>
        <dbReference type="EMBL" id="CAF1266239.1"/>
    </source>
</evidence>
<sequence length="372" mass="42219">MVTETESPLITSNYKPTKELSNEGADLVDRAKTYIRAILHDSLHIQPSERVYILYDEDVELTQILTAAYADIANEHTNIDFTNFNQHTADDILAHLATLKANDCVILIQSQQFRLNEYRIRLELFKRNIKTIEHLHLNIIKPEEYKNYVESLAFSPVKYRDLALRIKDKLDKCQKVLVECQDGSQCEYTGGMNDCKLNIGDYKGMSGIGGTYPIGEVFTESRDLSKVNGQMSIWAYPSLAKTLEIPPEPIVLTIKNGLIEFDPENGIYPKNSTETFNQLLTLIRDGEGEICVREFGLGLNEGMGKSAIVTDISAFERQHGMHISLGKKHNVYKTSAIKTKQTRFHIDVFIDLKNITILDDNTCLFDDGKYLV</sequence>
<dbReference type="Proteomes" id="UP000663864">
    <property type="component" value="Unassembled WGS sequence"/>
</dbReference>
<dbReference type="Proteomes" id="UP000663836">
    <property type="component" value="Unassembled WGS sequence"/>
</dbReference>
<accession>A0A815B736</accession>
<gene>
    <name evidence="3" type="ORF">JBS370_LOCUS19163</name>
    <name evidence="2" type="ORF">JXQ802_LOCUS27748</name>
    <name evidence="1" type="ORF">ZHD862_LOCUS14456</name>
</gene>